<evidence type="ECO:0000259" key="9">
    <source>
        <dbReference type="PROSITE" id="PS50106"/>
    </source>
</evidence>
<dbReference type="Pfam" id="PF13202">
    <property type="entry name" value="EF-hand_5"/>
    <property type="match status" value="2"/>
</dbReference>
<accession>A0A1Q9DYM0</accession>
<evidence type="ECO:0000259" key="10">
    <source>
        <dbReference type="PROSITE" id="PS50222"/>
    </source>
</evidence>
<comment type="subcellular location">
    <subcellularLocation>
        <location evidence="1">Membrane</location>
        <topology evidence="1">Multi-pass membrane protein</topology>
    </subcellularLocation>
</comment>
<reference evidence="11 12" key="1">
    <citation type="submission" date="2016-02" db="EMBL/GenBank/DDBJ databases">
        <title>Genome analysis of coral dinoflagellate symbionts highlights evolutionary adaptations to a symbiotic lifestyle.</title>
        <authorList>
            <person name="Aranda M."/>
            <person name="Li Y."/>
            <person name="Liew Y.J."/>
            <person name="Baumgarten S."/>
            <person name="Simakov O."/>
            <person name="Wilson M."/>
            <person name="Piel J."/>
            <person name="Ashoor H."/>
            <person name="Bougouffa S."/>
            <person name="Bajic V.B."/>
            <person name="Ryu T."/>
            <person name="Ravasi T."/>
            <person name="Bayer T."/>
            <person name="Micklem G."/>
            <person name="Kim H."/>
            <person name="Bhak J."/>
            <person name="Lajeunesse T.C."/>
            <person name="Voolstra C.R."/>
        </authorList>
    </citation>
    <scope>NUCLEOTIDE SEQUENCE [LARGE SCALE GENOMIC DNA]</scope>
    <source>
        <strain evidence="11 12">CCMP2467</strain>
    </source>
</reference>
<dbReference type="Pfam" id="PF13850">
    <property type="entry name" value="ERGIC_N"/>
    <property type="match status" value="1"/>
</dbReference>
<feature type="region of interest" description="Disordered" evidence="8">
    <location>
        <begin position="1"/>
        <end position="20"/>
    </location>
</feature>
<dbReference type="EMBL" id="LSRX01000333">
    <property type="protein sequence ID" value="OLQ00286.1"/>
    <property type="molecule type" value="Genomic_DNA"/>
</dbReference>
<feature type="region of interest" description="Disordered" evidence="8">
    <location>
        <begin position="1147"/>
        <end position="1230"/>
    </location>
</feature>
<dbReference type="SMART" id="SM00054">
    <property type="entry name" value="EFh"/>
    <property type="match status" value="4"/>
</dbReference>
<comment type="caution">
    <text evidence="11">The sequence shown here is derived from an EMBL/GenBank/DDBJ whole genome shotgun (WGS) entry which is preliminary data.</text>
</comment>
<dbReference type="InterPro" id="IPR045888">
    <property type="entry name" value="Erv"/>
</dbReference>
<dbReference type="InterPro" id="IPR002048">
    <property type="entry name" value="EF_hand_dom"/>
</dbReference>
<dbReference type="CDD" id="cd00051">
    <property type="entry name" value="EFh"/>
    <property type="match status" value="1"/>
</dbReference>
<dbReference type="GO" id="GO:0016020">
    <property type="term" value="C:membrane"/>
    <property type="evidence" value="ECO:0007669"/>
    <property type="project" value="UniProtKB-SubCell"/>
</dbReference>
<keyword evidence="12" id="KW-1185">Reference proteome</keyword>
<evidence type="ECO:0000256" key="7">
    <source>
        <dbReference type="SAM" id="Coils"/>
    </source>
</evidence>
<feature type="domain" description="EF-hand" evidence="10">
    <location>
        <begin position="1537"/>
        <end position="1572"/>
    </location>
</feature>
<feature type="compositionally biased region" description="Polar residues" evidence="8">
    <location>
        <begin position="154"/>
        <end position="177"/>
    </location>
</feature>
<feature type="domain" description="PDZ" evidence="9">
    <location>
        <begin position="1796"/>
        <end position="1887"/>
    </location>
</feature>
<dbReference type="Proteomes" id="UP000186817">
    <property type="component" value="Unassembled WGS sequence"/>
</dbReference>
<dbReference type="PANTHER" id="PTHR10984:SF25">
    <property type="entry name" value="ENDOPLASMIC RETICULUM-GOLGI INTERMEDIATE COMPARTMENT PROTEIN 3"/>
    <property type="match status" value="1"/>
</dbReference>
<feature type="coiled-coil region" evidence="7">
    <location>
        <begin position="484"/>
        <end position="511"/>
    </location>
</feature>
<evidence type="ECO:0000256" key="4">
    <source>
        <dbReference type="ARBA" id="ARBA00022837"/>
    </source>
</evidence>
<feature type="compositionally biased region" description="Low complexity" evidence="8">
    <location>
        <begin position="46"/>
        <end position="56"/>
    </location>
</feature>
<organism evidence="11 12">
    <name type="scientific">Symbiodinium microadriaticum</name>
    <name type="common">Dinoflagellate</name>
    <name type="synonym">Zooxanthella microadriatica</name>
    <dbReference type="NCBI Taxonomy" id="2951"/>
    <lineage>
        <taxon>Eukaryota</taxon>
        <taxon>Sar</taxon>
        <taxon>Alveolata</taxon>
        <taxon>Dinophyceae</taxon>
        <taxon>Suessiales</taxon>
        <taxon>Symbiodiniaceae</taxon>
        <taxon>Symbiodinium</taxon>
    </lineage>
</organism>
<keyword evidence="5" id="KW-1133">Transmembrane helix</keyword>
<feature type="region of interest" description="Disordered" evidence="8">
    <location>
        <begin position="289"/>
        <end position="311"/>
    </location>
</feature>
<evidence type="ECO:0000256" key="8">
    <source>
        <dbReference type="SAM" id="MobiDB-lite"/>
    </source>
</evidence>
<evidence type="ECO:0000256" key="6">
    <source>
        <dbReference type="ARBA" id="ARBA00023136"/>
    </source>
</evidence>
<feature type="domain" description="PDZ" evidence="9">
    <location>
        <begin position="1880"/>
        <end position="1955"/>
    </location>
</feature>
<feature type="domain" description="EF-hand" evidence="10">
    <location>
        <begin position="1480"/>
        <end position="1511"/>
    </location>
</feature>
<dbReference type="GO" id="GO:0030134">
    <property type="term" value="C:COPII-coated ER to Golgi transport vesicle"/>
    <property type="evidence" value="ECO:0007669"/>
    <property type="project" value="TreeGrafter"/>
</dbReference>
<evidence type="ECO:0000313" key="11">
    <source>
        <dbReference type="EMBL" id="OLQ00286.1"/>
    </source>
</evidence>
<feature type="compositionally biased region" description="Basic and acidic residues" evidence="8">
    <location>
        <begin position="1289"/>
        <end position="1304"/>
    </location>
</feature>
<feature type="compositionally biased region" description="Basic and acidic residues" evidence="8">
    <location>
        <begin position="1350"/>
        <end position="1361"/>
    </location>
</feature>
<keyword evidence="7" id="KW-0175">Coiled coil</keyword>
<evidence type="ECO:0000256" key="3">
    <source>
        <dbReference type="ARBA" id="ARBA00022692"/>
    </source>
</evidence>
<dbReference type="InterPro" id="IPR018247">
    <property type="entry name" value="EF_Hand_1_Ca_BS"/>
</dbReference>
<keyword evidence="6" id="KW-0472">Membrane</keyword>
<feature type="region of interest" description="Disordered" evidence="8">
    <location>
        <begin position="33"/>
        <end position="214"/>
    </location>
</feature>
<dbReference type="GO" id="GO:0005509">
    <property type="term" value="F:calcium ion binding"/>
    <property type="evidence" value="ECO:0007669"/>
    <property type="project" value="InterPro"/>
</dbReference>
<evidence type="ECO:0000256" key="2">
    <source>
        <dbReference type="ARBA" id="ARBA00005648"/>
    </source>
</evidence>
<name>A0A1Q9DYM0_SYMMI</name>
<feature type="compositionally biased region" description="Low complexity" evidence="8">
    <location>
        <begin position="119"/>
        <end position="128"/>
    </location>
</feature>
<evidence type="ECO:0000256" key="1">
    <source>
        <dbReference type="ARBA" id="ARBA00004141"/>
    </source>
</evidence>
<dbReference type="InterPro" id="IPR012936">
    <property type="entry name" value="Erv_C"/>
</dbReference>
<dbReference type="SUPFAM" id="SSF47473">
    <property type="entry name" value="EF-hand"/>
    <property type="match status" value="1"/>
</dbReference>
<dbReference type="InterPro" id="IPR039542">
    <property type="entry name" value="Erv_N"/>
</dbReference>
<dbReference type="Gene3D" id="2.30.42.10">
    <property type="match status" value="1"/>
</dbReference>
<dbReference type="PROSITE" id="PS00018">
    <property type="entry name" value="EF_HAND_1"/>
    <property type="match status" value="2"/>
</dbReference>
<comment type="similarity">
    <text evidence="2">Belongs to the ERGIC family.</text>
</comment>
<feature type="compositionally biased region" description="Low complexity" evidence="8">
    <location>
        <begin position="185"/>
        <end position="200"/>
    </location>
</feature>
<dbReference type="Pfam" id="PF07970">
    <property type="entry name" value="COPIIcoated_ERV"/>
    <property type="match status" value="1"/>
</dbReference>
<dbReference type="InterPro" id="IPR036034">
    <property type="entry name" value="PDZ_sf"/>
</dbReference>
<dbReference type="PROSITE" id="PS50222">
    <property type="entry name" value="EF_HAND_2"/>
    <property type="match status" value="3"/>
</dbReference>
<keyword evidence="3" id="KW-0812">Transmembrane</keyword>
<dbReference type="InterPro" id="IPR011992">
    <property type="entry name" value="EF-hand-dom_pair"/>
</dbReference>
<dbReference type="PANTHER" id="PTHR10984">
    <property type="entry name" value="ENDOPLASMIC RETICULUM-GOLGI INTERMEDIATE COMPARTMENT PROTEIN"/>
    <property type="match status" value="1"/>
</dbReference>
<dbReference type="Gene3D" id="1.10.238.10">
    <property type="entry name" value="EF-hand"/>
    <property type="match status" value="1"/>
</dbReference>
<feature type="region of interest" description="Disordered" evidence="8">
    <location>
        <begin position="1101"/>
        <end position="1128"/>
    </location>
</feature>
<dbReference type="SUPFAM" id="SSF50156">
    <property type="entry name" value="PDZ domain-like"/>
    <property type="match status" value="1"/>
</dbReference>
<keyword evidence="4" id="KW-0106">Calcium</keyword>
<feature type="domain" description="EF-hand" evidence="10">
    <location>
        <begin position="236"/>
        <end position="271"/>
    </location>
</feature>
<dbReference type="GO" id="GO:0005783">
    <property type="term" value="C:endoplasmic reticulum"/>
    <property type="evidence" value="ECO:0007669"/>
    <property type="project" value="TreeGrafter"/>
</dbReference>
<protein>
    <submittedName>
        <fullName evidence="11">Endoplasmic reticulum-Golgi intermediate compartment protein 3</fullName>
    </submittedName>
</protein>
<feature type="compositionally biased region" description="Low complexity" evidence="8">
    <location>
        <begin position="1184"/>
        <end position="1195"/>
    </location>
</feature>
<sequence>MEERVTQWTPQGHVSRTKDTLADDELLAKLSVAVDEEDEEVSRIVPGSTPSTATSTPTPPYHSAGPKQRAKSSMTMAPTAEETAPDDHPTRPDSVCGVASARGPGNANVRWRMATDNQRPASSAYSARAPRKGNGKNALPPMSSASPKSEARPTHSSTQDTPTQSTVSKSSQASPVVQPSKRRLQQQPSQQSNSSASFSEGQRKKPQHLPQDPALQAVARKLNKALVAHAQKRQSDGPPSWARFFMEADTDGSGMISFEELDIAGLGQMVLIEEHEDPELPMPATLHELISSDDDGTPGRDEQPQPNATAQEGALAALQPEAFCHSEELRQALEHLARAQRVLCTITSDVVVDGLERLHAVKRTLQEDLEMATSGTVNDRLQVLLKLHAQALEECRCAEEKCEAEQPEISMLRRSIAETSRRMPRIRENPDVDETSLQEAPEHSAVPRSGRLAALQQALALRSRQAQIAKGSLLSEDKLLSAELNVAKNALKEAVMEGQRLEEMKDEAEAEVFRACRALASVEDKGEGDGESVKNIPRTAYQKAREVEAFVAKGPAAPWRLSALHQPSGTGSIGTTAALLDPEAYRLNREKATAQADKDLEAMIEAYVAEKEQIQRAVHDEVQRQKDEEAHFAAELQSLREHIKERRHGIDTALAAQSSEKDQRLLEAQRQLTLELRQIESQERSNQLHGQTRVQRVQRLLLCMKSFDAFARPVQEFQVKTAVGGYISIGSICLVAALFLSELRYFLTLETKDEMLIDQSQERKYLNMSLDVTFSSLPCSVLGVNLLDPKQNNVMHVAHEIFKERLTSTGEVIGKPIRDGLQNVAMTPADLATVFRDQQVKANHSSTRSRCPSCFQSLFDEDSCCNSCKEVREAFLNHGWDDRPDDYIFSQCIDEAYQRTAAQIGEGCHVKARLHVRKVPATLHIGISQHIRRDLVRATSVAELTVGADFTHHIHSLSFGPDFPGLVRVLDGRQKSSHQPPLSEHYQYDVHVIPTRYLEDGSDEIAGHQYSVTEYVKAVDATHPGHEVATTGIWMSYDFTPFEEALRQEVRKARQRLAQAAACAKQQLDLRLAKVRTDCREMLRSTAMQWERAVIRERQALQAKQRGQHRSRTRAKREREGSLSDDLDGEDVSEALVLDPLQELFGIRSSTGESAPRDEKRKPRTPVRYFASPPAELTPPPPLTSTSTASRGTTSLPEPPANKMTGGPPEGGERRLPPLSPTIKGEKANGDQADKLVKLVGKCNPAVEEELRIYMYRFPGKIRTLLARGKQVYKEVLANQRHGGTQDTRTAELRRDKKDKAKKDKDRKKQKGKKEEQKEGKKKKKQKKSAKDVQHHNTANPSPEEMDVGDPNKTHKTEDVQNHTAASSSPGEVDWGDEDDEIELDTVQNAATNLGGCDSDSEDAPIAASEEAKERREHWQKRLKCSKDAFRGHCVKTGVYARTLDSTRRRILDSLVPRAKVGDVYSWARRKLKAPVSRYELRVFWRRLDEDNSGQASVEEFGRLMYKIELSQWPDLTDDEIWRVVGVLNQAAHKWHRAGGNWFKIFNQIDADGSGNLSFDELVQCVRGTYPCLRVPTRDVKERELQGLWKALDDTGSIEVPVHRFMVFMRRWSADASFKEQKQKTPAKSSLPPVSERSGAEVRGVAQALERALSSYYIDKGYLSVASACEAAAWQGGAKVNDTACSWTRFFMEMDKDGSGRLGPAAMLFDLCPACCTYSDDLRNTTVQRVVTESLTESSLSPVLLTGPGGPGPEDEFKDLQVVRPAPLARELSPADAPSTEARFHFDQAEIPGLFNVSLDCREGQLLGLEFDMVDSDVCIVSVVRTSGLAEAHNNKEGLPASQQIRPFDQVVAVNGTLVLKSQDLPNQLQMAQSGTDSVTLSLKHPEKSEFTIDRQGSLLGIKLAASRATPSILVKEIEADGAMGRMNKADGRTYLMPHDRIIEVNGKNSISDRSAMVRSLAENVVKITICRYYLAQTTSFGT</sequence>
<feature type="compositionally biased region" description="Basic residues" evidence="8">
    <location>
        <begin position="1106"/>
        <end position="1116"/>
    </location>
</feature>
<dbReference type="InterPro" id="IPR001478">
    <property type="entry name" value="PDZ"/>
</dbReference>
<dbReference type="OrthoDB" id="270930at2759"/>
<dbReference type="PROSITE" id="PS50106">
    <property type="entry name" value="PDZ"/>
    <property type="match status" value="2"/>
</dbReference>
<feature type="region of interest" description="Disordered" evidence="8">
    <location>
        <begin position="1280"/>
        <end position="1377"/>
    </location>
</feature>
<proteinExistence type="inferred from homology"/>
<feature type="compositionally biased region" description="Polar residues" evidence="8">
    <location>
        <begin position="1"/>
        <end position="14"/>
    </location>
</feature>
<feature type="region of interest" description="Disordered" evidence="8">
    <location>
        <begin position="1391"/>
        <end position="1415"/>
    </location>
</feature>
<evidence type="ECO:0000313" key="12">
    <source>
        <dbReference type="Proteomes" id="UP000186817"/>
    </source>
</evidence>
<dbReference type="SMART" id="SM00228">
    <property type="entry name" value="PDZ"/>
    <property type="match status" value="2"/>
</dbReference>
<evidence type="ECO:0000256" key="5">
    <source>
        <dbReference type="ARBA" id="ARBA00022989"/>
    </source>
</evidence>
<gene>
    <name evidence="11" type="primary">ergic3</name>
    <name evidence="11" type="ORF">AK812_SmicGene17068</name>
</gene>